<gene>
    <name evidence="2" type="ORF">Sangu_2946400</name>
</gene>
<accession>A0AAW2IL91</accession>
<comment type="caution">
    <text evidence="2">The sequence shown here is derived from an EMBL/GenBank/DDBJ whole genome shotgun (WGS) entry which is preliminary data.</text>
</comment>
<dbReference type="InterPro" id="IPR000477">
    <property type="entry name" value="RT_dom"/>
</dbReference>
<dbReference type="AlphaFoldDB" id="A0AAW2IL91"/>
<dbReference type="PANTHER" id="PTHR33116:SF80">
    <property type="entry name" value="REVERSE TRANSCRIPTASE ZINC-BINDING DOMAIN-CONTAINING PROTEIN"/>
    <property type="match status" value="1"/>
</dbReference>
<evidence type="ECO:0000313" key="2">
    <source>
        <dbReference type="EMBL" id="KAL0282468.1"/>
    </source>
</evidence>
<dbReference type="EMBL" id="JACGWK010001813">
    <property type="protein sequence ID" value="KAL0282468.1"/>
    <property type="molecule type" value="Genomic_DNA"/>
</dbReference>
<dbReference type="SUPFAM" id="SSF56219">
    <property type="entry name" value="DNase I-like"/>
    <property type="match status" value="1"/>
</dbReference>
<reference evidence="2" key="1">
    <citation type="submission" date="2020-06" db="EMBL/GenBank/DDBJ databases">
        <authorList>
            <person name="Li T."/>
            <person name="Hu X."/>
            <person name="Zhang T."/>
            <person name="Song X."/>
            <person name="Zhang H."/>
            <person name="Dai N."/>
            <person name="Sheng W."/>
            <person name="Hou X."/>
            <person name="Wei L."/>
        </authorList>
    </citation>
    <scope>NUCLEOTIDE SEQUENCE</scope>
    <source>
        <strain evidence="2">G01</strain>
        <tissue evidence="2">Leaf</tissue>
    </source>
</reference>
<dbReference type="Gene3D" id="3.60.10.10">
    <property type="entry name" value="Endonuclease/exonuclease/phosphatase"/>
    <property type="match status" value="1"/>
</dbReference>
<evidence type="ECO:0000259" key="1">
    <source>
        <dbReference type="PROSITE" id="PS50878"/>
    </source>
</evidence>
<proteinExistence type="predicted"/>
<dbReference type="Pfam" id="PF03372">
    <property type="entry name" value="Exo_endo_phos"/>
    <property type="match status" value="1"/>
</dbReference>
<dbReference type="SUPFAM" id="SSF56672">
    <property type="entry name" value="DNA/RNA polymerases"/>
    <property type="match status" value="1"/>
</dbReference>
<reference evidence="2" key="2">
    <citation type="journal article" date="2024" name="Plant">
        <title>Genomic evolution and insights into agronomic trait innovations of Sesamum species.</title>
        <authorList>
            <person name="Miao H."/>
            <person name="Wang L."/>
            <person name="Qu L."/>
            <person name="Liu H."/>
            <person name="Sun Y."/>
            <person name="Le M."/>
            <person name="Wang Q."/>
            <person name="Wei S."/>
            <person name="Zheng Y."/>
            <person name="Lin W."/>
            <person name="Duan Y."/>
            <person name="Cao H."/>
            <person name="Xiong S."/>
            <person name="Wang X."/>
            <person name="Wei L."/>
            <person name="Li C."/>
            <person name="Ma Q."/>
            <person name="Ju M."/>
            <person name="Zhao R."/>
            <person name="Li G."/>
            <person name="Mu C."/>
            <person name="Tian Q."/>
            <person name="Mei H."/>
            <person name="Zhang T."/>
            <person name="Gao T."/>
            <person name="Zhang H."/>
        </authorList>
    </citation>
    <scope>NUCLEOTIDE SEQUENCE</scope>
    <source>
        <strain evidence="2">G01</strain>
    </source>
</reference>
<sequence length="899" mass="102563">MWEKLLELGQPLNMPWIILGDFNCVKSPAEKQLGVPPTWYELKDFADCCLALGLHDAQTTGCYYTWYSNSDSNPVWCKLDRVLLNNDWLEAGFHCTAHFNPGMPLRPLSVRAKEADLALQDAQTHLESNPGDVTVRDSLGDLRKKATFLAEAERHFYFQKAKIHFLKQGDRNTKFFHDMVKRNAARNSILAITKADGSIITSARKLPRNLLISTHRSWVLRIRHYRLMMGFFIGDHHSLRSLPQIFVGQSHRQRSKPRSSRLVTIRRQVQMVTHHASSRRHGILWATLFAVPLWTSLGVGGCYDSSTTPLSLVPKSEHSPSVADYRPISCCNVIYKVITKIIADRLSPALMQLVDSSQAAFVGGRNITDNIFLAQEMVRQYSRKRISPRCTINVDLRKAFDSVSWTFLSRVLHGGIERSLHGHFPGKKGLRQGDPMSPALFLLCMEYFSRLIKRSTTNSDFNFHPKCEKLKITHLLFADDLMLFSRGDLPSIRILMECLQEFRDVSGLAVNNAKSNIFTAGIQNDTLDEALAMTDFARGHMPVRYLGIPLAAQRLSVTDYSPLVDQIAGCIRKWTAKSLSFAGRLELIRSVLQGVECFWLQVFPLPMAVIEKIHRLCRAFLWNSKRAPVAWEDICHPKEEGGLGVRHIQSWNVALLARVLWNIHCKADTLWVKWVNEVYLRGASLWDWQPKKDDSPLLRRLAEIRDRIITDFGSTEAAIRHMTEWTDRKGLVTSIAYEYFRPKLPKQPWKALFGRHSYRPNTHSFYGLEYGRGWQHETDLHSYMRTQPAPCALIVRNRPNIFSLNAPSALCLVAYPTVVCITRRMSTLLSAVKWLKKGKTGSSVQNKARHLALACTVYSLWRHRNEIIFEGKAPNPDGLVISIKITVYRLILTLFPNGL</sequence>
<dbReference type="Pfam" id="PF00078">
    <property type="entry name" value="RVT_1"/>
    <property type="match status" value="1"/>
</dbReference>
<feature type="domain" description="Reverse transcriptase" evidence="1">
    <location>
        <begin position="294"/>
        <end position="550"/>
    </location>
</feature>
<dbReference type="InterPro" id="IPR043502">
    <property type="entry name" value="DNA/RNA_pol_sf"/>
</dbReference>
<name>A0AAW2IL91_9LAMI</name>
<organism evidence="2">
    <name type="scientific">Sesamum angustifolium</name>
    <dbReference type="NCBI Taxonomy" id="2727405"/>
    <lineage>
        <taxon>Eukaryota</taxon>
        <taxon>Viridiplantae</taxon>
        <taxon>Streptophyta</taxon>
        <taxon>Embryophyta</taxon>
        <taxon>Tracheophyta</taxon>
        <taxon>Spermatophyta</taxon>
        <taxon>Magnoliopsida</taxon>
        <taxon>eudicotyledons</taxon>
        <taxon>Gunneridae</taxon>
        <taxon>Pentapetalae</taxon>
        <taxon>asterids</taxon>
        <taxon>lamiids</taxon>
        <taxon>Lamiales</taxon>
        <taxon>Pedaliaceae</taxon>
        <taxon>Sesamum</taxon>
    </lineage>
</organism>
<dbReference type="GO" id="GO:0003824">
    <property type="term" value="F:catalytic activity"/>
    <property type="evidence" value="ECO:0007669"/>
    <property type="project" value="InterPro"/>
</dbReference>
<dbReference type="PANTHER" id="PTHR33116">
    <property type="entry name" value="REVERSE TRANSCRIPTASE ZINC-BINDING DOMAIN-CONTAINING PROTEIN-RELATED-RELATED"/>
    <property type="match status" value="1"/>
</dbReference>
<protein>
    <recommendedName>
        <fullName evidence="1">Reverse transcriptase domain-containing protein</fullName>
    </recommendedName>
</protein>
<dbReference type="PROSITE" id="PS50878">
    <property type="entry name" value="RT_POL"/>
    <property type="match status" value="1"/>
</dbReference>
<dbReference type="InterPro" id="IPR005135">
    <property type="entry name" value="Endo/exonuclease/phosphatase"/>
</dbReference>
<dbReference type="InterPro" id="IPR036691">
    <property type="entry name" value="Endo/exonu/phosph_ase_sf"/>
</dbReference>
<dbReference type="CDD" id="cd01650">
    <property type="entry name" value="RT_nLTR_like"/>
    <property type="match status" value="1"/>
</dbReference>